<dbReference type="Pfam" id="PF00685">
    <property type="entry name" value="Sulfotransfer_1"/>
    <property type="match status" value="1"/>
</dbReference>
<sequence length="270" mass="31397">MLVKYWSRIRRKWLMRNADVHIVSFPKCGRTWLCLMIAKALEYHYGVTVNRPLKLRRFRQKVPGLPLILQHHDGGPEFQRAEALERDKSLYAGKKVIFLVRDPRDVTVSAYFQKTKRNINFEGSIEEYVYHPVGSIETNIAFYNIWAENRAVPSEFLLMTYEDLHEDAVRELRRAFELLGVDDISDETLQRAADECSFDNMRKMEATNALGSGRLAPRDAKDETTYKTREGRAGGYVKHLKPKEIAHIDKLIDERLDDLYGVYKRGAEAE</sequence>
<name>A0AAE3KBR9_9GAMM</name>
<dbReference type="Proteomes" id="UP001205843">
    <property type="component" value="Unassembled WGS sequence"/>
</dbReference>
<protein>
    <recommendedName>
        <fullName evidence="3">Sulfotransferase domain-containing protein</fullName>
    </recommendedName>
</protein>
<evidence type="ECO:0000259" key="3">
    <source>
        <dbReference type="Pfam" id="PF00685"/>
    </source>
</evidence>
<organism evidence="4 5">
    <name type="scientific">Natronocella acetinitrilica</name>
    <dbReference type="NCBI Taxonomy" id="414046"/>
    <lineage>
        <taxon>Bacteria</taxon>
        <taxon>Pseudomonadati</taxon>
        <taxon>Pseudomonadota</taxon>
        <taxon>Gammaproteobacteria</taxon>
        <taxon>Chromatiales</taxon>
        <taxon>Ectothiorhodospiraceae</taxon>
        <taxon>Natronocella</taxon>
    </lineage>
</organism>
<keyword evidence="2" id="KW-0808">Transferase</keyword>
<feature type="domain" description="Sulfotransferase" evidence="3">
    <location>
        <begin position="19"/>
        <end position="258"/>
    </location>
</feature>
<accession>A0AAE3KBR9</accession>
<reference evidence="4" key="1">
    <citation type="submission" date="2022-03" db="EMBL/GenBank/DDBJ databases">
        <title>Genomic Encyclopedia of Type Strains, Phase III (KMG-III): the genomes of soil and plant-associated and newly described type strains.</title>
        <authorList>
            <person name="Whitman W."/>
        </authorList>
    </citation>
    <scope>NUCLEOTIDE SEQUENCE</scope>
    <source>
        <strain evidence="4">ANL 6-2</strain>
    </source>
</reference>
<dbReference type="AlphaFoldDB" id="A0AAE3KBR9"/>
<evidence type="ECO:0000256" key="1">
    <source>
        <dbReference type="ARBA" id="ARBA00005771"/>
    </source>
</evidence>
<dbReference type="Gene3D" id="3.40.50.300">
    <property type="entry name" value="P-loop containing nucleotide triphosphate hydrolases"/>
    <property type="match status" value="1"/>
</dbReference>
<keyword evidence="5" id="KW-1185">Reference proteome</keyword>
<proteinExistence type="inferred from homology"/>
<dbReference type="InterPro" id="IPR027417">
    <property type="entry name" value="P-loop_NTPase"/>
</dbReference>
<dbReference type="PANTHER" id="PTHR11783">
    <property type="entry name" value="SULFOTRANSFERASE SULT"/>
    <property type="match status" value="1"/>
</dbReference>
<evidence type="ECO:0000256" key="2">
    <source>
        <dbReference type="ARBA" id="ARBA00022679"/>
    </source>
</evidence>
<comment type="caution">
    <text evidence="4">The sequence shown here is derived from an EMBL/GenBank/DDBJ whole genome shotgun (WGS) entry which is preliminary data.</text>
</comment>
<dbReference type="GO" id="GO:0008146">
    <property type="term" value="F:sulfotransferase activity"/>
    <property type="evidence" value="ECO:0007669"/>
    <property type="project" value="InterPro"/>
</dbReference>
<dbReference type="SUPFAM" id="SSF52540">
    <property type="entry name" value="P-loop containing nucleoside triphosphate hydrolases"/>
    <property type="match status" value="1"/>
</dbReference>
<dbReference type="EMBL" id="JALJXV010000002">
    <property type="protein sequence ID" value="MCP1673968.1"/>
    <property type="molecule type" value="Genomic_DNA"/>
</dbReference>
<evidence type="ECO:0000313" key="4">
    <source>
        <dbReference type="EMBL" id="MCP1673968.1"/>
    </source>
</evidence>
<dbReference type="InterPro" id="IPR000863">
    <property type="entry name" value="Sulfotransferase_dom"/>
</dbReference>
<dbReference type="RefSeq" id="WP_253475347.1">
    <property type="nucleotide sequence ID" value="NZ_JALJXV010000002.1"/>
</dbReference>
<comment type="similarity">
    <text evidence="1">Belongs to the sulfotransferase 1 family.</text>
</comment>
<gene>
    <name evidence="4" type="ORF">J2T57_001067</name>
</gene>
<evidence type="ECO:0000313" key="5">
    <source>
        <dbReference type="Proteomes" id="UP001205843"/>
    </source>
</evidence>